<protein>
    <submittedName>
        <fullName evidence="1">Uncharacterized protein</fullName>
    </submittedName>
</protein>
<reference evidence="1" key="1">
    <citation type="submission" date="2019-07" db="EMBL/GenBank/DDBJ databases">
        <authorList>
            <person name="Weber M."/>
            <person name="Kostadinov I."/>
            <person name="Kostadinov D I."/>
        </authorList>
    </citation>
    <scope>NUCLEOTIDE SEQUENCE</scope>
    <source>
        <strain evidence="1">Gfbio:sag-sample-m06:053724c1-46a9-4a36-b237-ea2bf867836b</strain>
    </source>
</reference>
<accession>A0A7D9H8Z4</accession>
<sequence length="64" mass="6914">MNEAIAIQPQKDNSLEISMMLSDIAAIGDLLTASAQSEQDLLPDTISDVGFFIQRHAAGIRELV</sequence>
<evidence type="ECO:0000313" key="1">
    <source>
        <dbReference type="EMBL" id="VUX56103.1"/>
    </source>
</evidence>
<gene>
    <name evidence="1" type="ORF">JTBM06_V1_290002</name>
</gene>
<dbReference type="EMBL" id="LR633967">
    <property type="protein sequence ID" value="VUX56103.1"/>
    <property type="molecule type" value="Genomic_DNA"/>
</dbReference>
<organism evidence="1">
    <name type="scientific">uncultured Woeseiaceae bacterium</name>
    <dbReference type="NCBI Taxonomy" id="1983305"/>
    <lineage>
        <taxon>Bacteria</taxon>
        <taxon>Pseudomonadati</taxon>
        <taxon>Pseudomonadota</taxon>
        <taxon>Gammaproteobacteria</taxon>
        <taxon>Woeseiales</taxon>
        <taxon>Woeseiaceae</taxon>
        <taxon>environmental samples</taxon>
    </lineage>
</organism>
<proteinExistence type="predicted"/>
<name>A0A7D9H8Z4_9GAMM</name>
<dbReference type="AlphaFoldDB" id="A0A7D9H8Z4"/>